<dbReference type="InterPro" id="IPR039425">
    <property type="entry name" value="RNA_pol_sigma-70-like"/>
</dbReference>
<dbReference type="PANTHER" id="PTHR43133">
    <property type="entry name" value="RNA POLYMERASE ECF-TYPE SIGMA FACTO"/>
    <property type="match status" value="1"/>
</dbReference>
<evidence type="ECO:0000256" key="4">
    <source>
        <dbReference type="ARBA" id="ARBA00023125"/>
    </source>
</evidence>
<dbReference type="EMBL" id="VTFT01000001">
    <property type="protein sequence ID" value="TYT27507.1"/>
    <property type="molecule type" value="Genomic_DNA"/>
</dbReference>
<dbReference type="Proteomes" id="UP000324973">
    <property type="component" value="Unassembled WGS sequence"/>
</dbReference>
<evidence type="ECO:0000259" key="6">
    <source>
        <dbReference type="Pfam" id="PF04542"/>
    </source>
</evidence>
<keyword evidence="2" id="KW-0805">Transcription regulation</keyword>
<feature type="domain" description="RNA polymerase sigma-70 region 2" evidence="6">
    <location>
        <begin position="20"/>
        <end position="78"/>
    </location>
</feature>
<dbReference type="SUPFAM" id="SSF88659">
    <property type="entry name" value="Sigma3 and sigma4 domains of RNA polymerase sigma factors"/>
    <property type="match status" value="1"/>
</dbReference>
<dbReference type="PANTHER" id="PTHR43133:SF58">
    <property type="entry name" value="ECF RNA POLYMERASE SIGMA FACTOR SIGD"/>
    <property type="match status" value="1"/>
</dbReference>
<dbReference type="GO" id="GO:0016987">
    <property type="term" value="F:sigma factor activity"/>
    <property type="evidence" value="ECO:0007669"/>
    <property type="project" value="UniProtKB-KW"/>
</dbReference>
<keyword evidence="9" id="KW-1185">Reference proteome</keyword>
<accession>A0A5D4XS22</accession>
<dbReference type="InterPro" id="IPR013324">
    <property type="entry name" value="RNA_pol_sigma_r3/r4-like"/>
</dbReference>
<keyword evidence="4" id="KW-0238">DNA-binding</keyword>
<organism evidence="8 9">
    <name type="scientific">Luteimonas viscosa</name>
    <dbReference type="NCBI Taxonomy" id="1132694"/>
    <lineage>
        <taxon>Bacteria</taxon>
        <taxon>Pseudomonadati</taxon>
        <taxon>Pseudomonadota</taxon>
        <taxon>Gammaproteobacteria</taxon>
        <taxon>Lysobacterales</taxon>
        <taxon>Lysobacteraceae</taxon>
        <taxon>Luteimonas</taxon>
    </lineage>
</organism>
<evidence type="ECO:0000313" key="8">
    <source>
        <dbReference type="EMBL" id="TYT27507.1"/>
    </source>
</evidence>
<dbReference type="Pfam" id="PF04542">
    <property type="entry name" value="Sigma70_r2"/>
    <property type="match status" value="1"/>
</dbReference>
<evidence type="ECO:0000256" key="2">
    <source>
        <dbReference type="ARBA" id="ARBA00023015"/>
    </source>
</evidence>
<gene>
    <name evidence="8" type="ORF">FZO89_05455</name>
</gene>
<reference evidence="8 9" key="1">
    <citation type="submission" date="2019-08" db="EMBL/GenBank/DDBJ databases">
        <title>Luteimonas viscosus sp. nov., isolated from soil of a sunflower field.</title>
        <authorList>
            <person name="Jianli Z."/>
            <person name="Ying Z."/>
        </authorList>
    </citation>
    <scope>NUCLEOTIDE SEQUENCE [LARGE SCALE GENOMIC DNA]</scope>
    <source>
        <strain evidence="8 9">XBU10</strain>
    </source>
</reference>
<keyword evidence="5" id="KW-0804">Transcription</keyword>
<evidence type="ECO:0000256" key="5">
    <source>
        <dbReference type="ARBA" id="ARBA00023163"/>
    </source>
</evidence>
<dbReference type="SUPFAM" id="SSF88946">
    <property type="entry name" value="Sigma2 domain of RNA polymerase sigma factors"/>
    <property type="match status" value="1"/>
</dbReference>
<dbReference type="InterPro" id="IPR013325">
    <property type="entry name" value="RNA_pol_sigma_r2"/>
</dbReference>
<evidence type="ECO:0000259" key="7">
    <source>
        <dbReference type="Pfam" id="PF08281"/>
    </source>
</evidence>
<dbReference type="Pfam" id="PF08281">
    <property type="entry name" value="Sigma70_r4_2"/>
    <property type="match status" value="1"/>
</dbReference>
<dbReference type="InterPro" id="IPR013249">
    <property type="entry name" value="RNA_pol_sigma70_r4_t2"/>
</dbReference>
<dbReference type="AlphaFoldDB" id="A0A5D4XS22"/>
<feature type="domain" description="RNA polymerase sigma factor 70 region 4 type 2" evidence="7">
    <location>
        <begin position="104"/>
        <end position="155"/>
    </location>
</feature>
<dbReference type="OrthoDB" id="9797134at2"/>
<dbReference type="InterPro" id="IPR007627">
    <property type="entry name" value="RNA_pol_sigma70_r2"/>
</dbReference>
<keyword evidence="3" id="KW-0731">Sigma factor</keyword>
<dbReference type="NCBIfam" id="TIGR02937">
    <property type="entry name" value="sigma70-ECF"/>
    <property type="match status" value="1"/>
</dbReference>
<proteinExistence type="inferred from homology"/>
<dbReference type="Gene3D" id="1.10.10.10">
    <property type="entry name" value="Winged helix-like DNA-binding domain superfamily/Winged helix DNA-binding domain"/>
    <property type="match status" value="1"/>
</dbReference>
<evidence type="ECO:0000256" key="1">
    <source>
        <dbReference type="ARBA" id="ARBA00010641"/>
    </source>
</evidence>
<dbReference type="Gene3D" id="1.10.1740.10">
    <property type="match status" value="1"/>
</dbReference>
<dbReference type="GO" id="GO:0003677">
    <property type="term" value="F:DNA binding"/>
    <property type="evidence" value="ECO:0007669"/>
    <property type="project" value="UniProtKB-KW"/>
</dbReference>
<comment type="similarity">
    <text evidence="1">Belongs to the sigma-70 factor family. ECF subfamily.</text>
</comment>
<protein>
    <submittedName>
        <fullName evidence="8">Sigma-70 family RNA polymerase sigma factor</fullName>
    </submittedName>
</protein>
<dbReference type="InterPro" id="IPR036388">
    <property type="entry name" value="WH-like_DNA-bd_sf"/>
</dbReference>
<dbReference type="GO" id="GO:0006352">
    <property type="term" value="P:DNA-templated transcription initiation"/>
    <property type="evidence" value="ECO:0007669"/>
    <property type="project" value="InterPro"/>
</dbReference>
<dbReference type="InterPro" id="IPR014284">
    <property type="entry name" value="RNA_pol_sigma-70_dom"/>
</dbReference>
<name>A0A5D4XS22_9GAMM</name>
<evidence type="ECO:0000313" key="9">
    <source>
        <dbReference type="Proteomes" id="UP000324973"/>
    </source>
</evidence>
<comment type="caution">
    <text evidence="8">The sequence shown here is derived from an EMBL/GenBank/DDBJ whole genome shotgun (WGS) entry which is preliminary data.</text>
</comment>
<sequence length="166" mass="18277">MRAALDGDQAAYATLLHGLGGWLRGYFRSRLPASAVDDAVQEALIAVHEKRHTYRPGLPLLPWVAAIARYKWIDWLRAMPRHEDPLADDLADAPRDAPVQAAAELDALLARLKPAQARVIRLVKLQGFSVAEASRTTGQSESLVKVNIHRGLARLSRHVREAAPEA</sequence>
<evidence type="ECO:0000256" key="3">
    <source>
        <dbReference type="ARBA" id="ARBA00023082"/>
    </source>
</evidence>